<dbReference type="Proteomes" id="UP000234748">
    <property type="component" value="Unassembled WGS sequence"/>
</dbReference>
<sequence length="220" mass="24481">MKGRTALIAGASGLIGSELMHLLLNSNEYAEVISLVRTPQHIKHPKLKERIIHFDELKTYEDSLTADDVFCCLGTTIKNAKTREAMYKVDVEYPVSLAQLAYNRGAEQFLIVSSMNANPDSFIWYSKIKGELELKIRKVPFHSVSIFRPSLLLGSRKEFRLGERIGTVLYSAVGILFQGPLKKYRAIHAKTVALAMYKSAAAKEAGVTVFSSEEIAAKGR</sequence>
<dbReference type="EMBL" id="PGUY01000021">
    <property type="protein sequence ID" value="PLT30462.1"/>
    <property type="molecule type" value="Genomic_DNA"/>
</dbReference>
<dbReference type="Pfam" id="PF01370">
    <property type="entry name" value="Epimerase"/>
    <property type="match status" value="1"/>
</dbReference>
<dbReference type="Gene3D" id="3.40.50.720">
    <property type="entry name" value="NAD(P)-binding Rossmann-like Domain"/>
    <property type="match status" value="1"/>
</dbReference>
<dbReference type="PANTHER" id="PTHR14097">
    <property type="entry name" value="OXIDOREDUCTASE HTATIP2"/>
    <property type="match status" value="1"/>
</dbReference>
<evidence type="ECO:0000256" key="2">
    <source>
        <dbReference type="ARBA" id="ARBA00023136"/>
    </source>
</evidence>
<dbReference type="PANTHER" id="PTHR14097:SF7">
    <property type="entry name" value="OXIDOREDUCTASE HTATIP2"/>
    <property type="match status" value="1"/>
</dbReference>
<gene>
    <name evidence="4" type="ORF">CUU66_07310</name>
</gene>
<feature type="domain" description="NAD-dependent epimerase/dehydratase" evidence="3">
    <location>
        <begin position="6"/>
        <end position="116"/>
    </location>
</feature>
<dbReference type="OrthoDB" id="9798632at2"/>
<name>A0A2N5M802_9BACI</name>
<evidence type="ECO:0000313" key="4">
    <source>
        <dbReference type="EMBL" id="PLT30462.1"/>
    </source>
</evidence>
<dbReference type="RefSeq" id="WP_101641024.1">
    <property type="nucleotide sequence ID" value="NZ_PGUY01000021.1"/>
</dbReference>
<proteinExistence type="predicted"/>
<keyword evidence="2" id="KW-0472">Membrane</keyword>
<dbReference type="InterPro" id="IPR036291">
    <property type="entry name" value="NAD(P)-bd_dom_sf"/>
</dbReference>
<evidence type="ECO:0000313" key="5">
    <source>
        <dbReference type="Proteomes" id="UP000234748"/>
    </source>
</evidence>
<dbReference type="GO" id="GO:0016020">
    <property type="term" value="C:membrane"/>
    <property type="evidence" value="ECO:0007669"/>
    <property type="project" value="UniProtKB-SubCell"/>
</dbReference>
<organism evidence="4 5">
    <name type="scientific">Peribacillus deserti</name>
    <dbReference type="NCBI Taxonomy" id="673318"/>
    <lineage>
        <taxon>Bacteria</taxon>
        <taxon>Bacillati</taxon>
        <taxon>Bacillota</taxon>
        <taxon>Bacilli</taxon>
        <taxon>Bacillales</taxon>
        <taxon>Bacillaceae</taxon>
        <taxon>Peribacillus</taxon>
    </lineage>
</organism>
<evidence type="ECO:0000256" key="1">
    <source>
        <dbReference type="ARBA" id="ARBA00004370"/>
    </source>
</evidence>
<dbReference type="SUPFAM" id="SSF51735">
    <property type="entry name" value="NAD(P)-binding Rossmann-fold domains"/>
    <property type="match status" value="1"/>
</dbReference>
<evidence type="ECO:0000259" key="3">
    <source>
        <dbReference type="Pfam" id="PF01370"/>
    </source>
</evidence>
<comment type="caution">
    <text evidence="4">The sequence shown here is derived from an EMBL/GenBank/DDBJ whole genome shotgun (WGS) entry which is preliminary data.</text>
</comment>
<protein>
    <submittedName>
        <fullName evidence="4">Oxidoreductase</fullName>
    </submittedName>
</protein>
<keyword evidence="5" id="KW-1185">Reference proteome</keyword>
<reference evidence="4 5" key="1">
    <citation type="submission" date="2017-11" db="EMBL/GenBank/DDBJ databases">
        <title>Comparitive Functional Genomics of Dry Heat Resistant strains isolated from the Viking Spacecraft.</title>
        <authorList>
            <person name="Seuylemezian A."/>
            <person name="Cooper K."/>
            <person name="Vaishampayan P."/>
        </authorList>
    </citation>
    <scope>NUCLEOTIDE SEQUENCE [LARGE SCALE GENOMIC DNA]</scope>
    <source>
        <strain evidence="4 5">V1-29</strain>
    </source>
</reference>
<comment type="subcellular location">
    <subcellularLocation>
        <location evidence="1">Membrane</location>
    </subcellularLocation>
</comment>
<accession>A0A2N5M802</accession>
<dbReference type="InterPro" id="IPR001509">
    <property type="entry name" value="Epimerase_deHydtase"/>
</dbReference>
<dbReference type="AlphaFoldDB" id="A0A2N5M802"/>